<organism evidence="19 20">
    <name type="scientific">Rhynchospora tenuis</name>
    <dbReference type="NCBI Taxonomy" id="198213"/>
    <lineage>
        <taxon>Eukaryota</taxon>
        <taxon>Viridiplantae</taxon>
        <taxon>Streptophyta</taxon>
        <taxon>Embryophyta</taxon>
        <taxon>Tracheophyta</taxon>
        <taxon>Spermatophyta</taxon>
        <taxon>Magnoliopsida</taxon>
        <taxon>Liliopsida</taxon>
        <taxon>Poales</taxon>
        <taxon>Cyperaceae</taxon>
        <taxon>Cyperoideae</taxon>
        <taxon>Rhynchosporeae</taxon>
        <taxon>Rhynchospora</taxon>
    </lineage>
</organism>
<keyword evidence="12" id="KW-1133">Transmembrane helix</keyword>
<evidence type="ECO:0000259" key="17">
    <source>
        <dbReference type="PROSITE" id="PS50011"/>
    </source>
</evidence>
<dbReference type="GO" id="GO:0004674">
    <property type="term" value="F:protein serine/threonine kinase activity"/>
    <property type="evidence" value="ECO:0007669"/>
    <property type="project" value="UniProtKB-KW"/>
</dbReference>
<dbReference type="PROSITE" id="PS00108">
    <property type="entry name" value="PROTEIN_KINASE_ST"/>
    <property type="match status" value="1"/>
</dbReference>
<dbReference type="PROSITE" id="PS50011">
    <property type="entry name" value="PROTEIN_KINASE_DOM"/>
    <property type="match status" value="1"/>
</dbReference>
<evidence type="ECO:0000256" key="14">
    <source>
        <dbReference type="ARBA" id="ARBA00023157"/>
    </source>
</evidence>
<dbReference type="Gene3D" id="3.30.200.20">
    <property type="entry name" value="Phosphorylase Kinase, domain 1"/>
    <property type="match status" value="1"/>
</dbReference>
<evidence type="ECO:0000256" key="10">
    <source>
        <dbReference type="ARBA" id="ARBA00022777"/>
    </source>
</evidence>
<comment type="similarity">
    <text evidence="3">In the C-terminal section; belongs to the protein kinase superfamily. Ser/Thr protein kinase family.</text>
</comment>
<dbReference type="EMBL" id="JAMRDG010000001">
    <property type="protein sequence ID" value="KAJ3701153.1"/>
    <property type="molecule type" value="Genomic_DNA"/>
</dbReference>
<dbReference type="AlphaFoldDB" id="A0AAD5ZNL1"/>
<keyword evidence="13" id="KW-0472">Membrane</keyword>
<dbReference type="GO" id="GO:0005886">
    <property type="term" value="C:plasma membrane"/>
    <property type="evidence" value="ECO:0007669"/>
    <property type="project" value="UniProtKB-SubCell"/>
</dbReference>
<dbReference type="GO" id="GO:0005524">
    <property type="term" value="F:ATP binding"/>
    <property type="evidence" value="ECO:0007669"/>
    <property type="project" value="UniProtKB-KW"/>
</dbReference>
<proteinExistence type="inferred from homology"/>
<evidence type="ECO:0000256" key="11">
    <source>
        <dbReference type="ARBA" id="ARBA00022840"/>
    </source>
</evidence>
<dbReference type="Pfam" id="PF08276">
    <property type="entry name" value="PAN_2"/>
    <property type="match status" value="1"/>
</dbReference>
<dbReference type="PANTHER" id="PTHR27002">
    <property type="entry name" value="RECEPTOR-LIKE SERINE/THREONINE-PROTEIN KINASE SD1-8"/>
    <property type="match status" value="1"/>
</dbReference>
<keyword evidence="9" id="KW-0547">Nucleotide-binding</keyword>
<dbReference type="CDD" id="cd01098">
    <property type="entry name" value="PAN_AP_plant"/>
    <property type="match status" value="1"/>
</dbReference>
<comment type="caution">
    <text evidence="19">The sequence shown here is derived from an EMBL/GenBank/DDBJ whole genome shotgun (WGS) entry which is preliminary data.</text>
</comment>
<dbReference type="InterPro" id="IPR011009">
    <property type="entry name" value="Kinase-like_dom_sf"/>
</dbReference>
<gene>
    <name evidence="19" type="ORF">LUZ61_004858</name>
</gene>
<dbReference type="InterPro" id="IPR001245">
    <property type="entry name" value="Ser-Thr/Tyr_kinase_cat_dom"/>
</dbReference>
<evidence type="ECO:0000256" key="12">
    <source>
        <dbReference type="ARBA" id="ARBA00022989"/>
    </source>
</evidence>
<dbReference type="PANTHER" id="PTHR27002:SF181">
    <property type="entry name" value="RECEPTOR-LIKE SERINE_THREONINE-PROTEIN KINASE"/>
    <property type="match status" value="1"/>
</dbReference>
<evidence type="ECO:0000256" key="2">
    <source>
        <dbReference type="ARBA" id="ARBA00008536"/>
    </source>
</evidence>
<protein>
    <submittedName>
        <fullName evidence="19">Uncharacterized protein</fullName>
    </submittedName>
</protein>
<evidence type="ECO:0000313" key="20">
    <source>
        <dbReference type="Proteomes" id="UP001210211"/>
    </source>
</evidence>
<dbReference type="Gene3D" id="1.10.510.10">
    <property type="entry name" value="Transferase(Phosphotransferase) domain 1"/>
    <property type="match status" value="1"/>
</dbReference>
<sequence>MGLDPSGSTQVFIWKDGTVPYWRSGEWNGAANFLGIPWVPLYSKGFFFEIEGDQKYYTFTASNDSLVRFVLHWNGMKLPDHTERVPSIGDSVSCQNYCSGNCSCNAYAYVSTVGCMTWSGDLIDLYHFDNGGYDLYVKVPRGNLGSIHILKEATRAFLRSKEDCQKKSQIEDEEEHIGNNLELPSFTFDCIVAATSNFSSSNKLGEGGFGPVYKGKLPNGEEIAVKRLSATSRQGVEEFKNEVMLIAKLQHRNLVRLLGCCIQGEKLLVYEYLPNKSLDVFLFDPSKRELLNWDKRFNIIEGIATGLLYLHRDSRLRVVHRDLKASNILLDNNMDPKISDFGMARIFGGDQNQENTLRVVGTLGYMSPEYAMDGIFSVKSDVYSFGILILEIIMGKRNSSFRNEEDSLNIVGYVSICRPNDIFKLQRKELLSPTPLLCLSSFLSPPLNLIDLLDSTSPAQRRSLSPHIRQPSVVLSRLTFATQCLSLASPSVTVLPLPSINLT</sequence>
<evidence type="ECO:0000313" key="19">
    <source>
        <dbReference type="EMBL" id="KAJ3701153.1"/>
    </source>
</evidence>
<name>A0AAD5ZNL1_9POAL</name>
<keyword evidence="5" id="KW-0723">Serine/threonine-protein kinase</keyword>
<evidence type="ECO:0000256" key="16">
    <source>
        <dbReference type="ARBA" id="ARBA00023180"/>
    </source>
</evidence>
<dbReference type="Pfam" id="PF07714">
    <property type="entry name" value="PK_Tyr_Ser-Thr"/>
    <property type="match status" value="1"/>
</dbReference>
<dbReference type="SUPFAM" id="SSF56112">
    <property type="entry name" value="Protein kinase-like (PK-like)"/>
    <property type="match status" value="1"/>
</dbReference>
<reference evidence="19 20" key="1">
    <citation type="journal article" date="2022" name="Cell">
        <title>Repeat-based holocentromeres influence genome architecture and karyotype evolution.</title>
        <authorList>
            <person name="Hofstatter P.G."/>
            <person name="Thangavel G."/>
            <person name="Lux T."/>
            <person name="Neumann P."/>
            <person name="Vondrak T."/>
            <person name="Novak P."/>
            <person name="Zhang M."/>
            <person name="Costa L."/>
            <person name="Castellani M."/>
            <person name="Scott A."/>
            <person name="Toegelov H."/>
            <person name="Fuchs J."/>
            <person name="Mata-Sucre Y."/>
            <person name="Dias Y."/>
            <person name="Vanzela A.L.L."/>
            <person name="Huettel B."/>
            <person name="Almeida C.C.S."/>
            <person name="Simkova H."/>
            <person name="Souza G."/>
            <person name="Pedrosa-Harand A."/>
            <person name="Macas J."/>
            <person name="Mayer K.F.X."/>
            <person name="Houben A."/>
            <person name="Marques A."/>
        </authorList>
    </citation>
    <scope>NUCLEOTIDE SEQUENCE [LARGE SCALE GENOMIC DNA]</scope>
    <source>
        <strain evidence="19">RhyTen1mFocal</strain>
    </source>
</reference>
<comment type="similarity">
    <text evidence="2">In the N-terminal section; belongs to the leguminous lectin family.</text>
</comment>
<evidence type="ECO:0000256" key="3">
    <source>
        <dbReference type="ARBA" id="ARBA00010217"/>
    </source>
</evidence>
<feature type="domain" description="Apple" evidence="18">
    <location>
        <begin position="62"/>
        <end position="140"/>
    </location>
</feature>
<accession>A0AAD5ZNL1</accession>
<evidence type="ECO:0000256" key="9">
    <source>
        <dbReference type="ARBA" id="ARBA00022741"/>
    </source>
</evidence>
<keyword evidence="16" id="KW-0325">Glycoprotein</keyword>
<evidence type="ECO:0000256" key="13">
    <source>
        <dbReference type="ARBA" id="ARBA00023136"/>
    </source>
</evidence>
<evidence type="ECO:0000256" key="7">
    <source>
        <dbReference type="ARBA" id="ARBA00022692"/>
    </source>
</evidence>
<keyword evidence="10" id="KW-0418">Kinase</keyword>
<keyword evidence="6" id="KW-0808">Transferase</keyword>
<keyword evidence="4" id="KW-1003">Cell membrane</keyword>
<dbReference type="InterPro" id="IPR003609">
    <property type="entry name" value="Pan_app"/>
</dbReference>
<evidence type="ECO:0000256" key="8">
    <source>
        <dbReference type="ARBA" id="ARBA00022729"/>
    </source>
</evidence>
<keyword evidence="11" id="KW-0067">ATP-binding</keyword>
<evidence type="ECO:0000256" key="5">
    <source>
        <dbReference type="ARBA" id="ARBA00022527"/>
    </source>
</evidence>
<keyword evidence="7" id="KW-0812">Transmembrane</keyword>
<dbReference type="SMART" id="SM00473">
    <property type="entry name" value="PAN_AP"/>
    <property type="match status" value="1"/>
</dbReference>
<keyword evidence="15" id="KW-0675">Receptor</keyword>
<dbReference type="SMART" id="SM00220">
    <property type="entry name" value="S_TKc"/>
    <property type="match status" value="1"/>
</dbReference>
<evidence type="ECO:0000256" key="4">
    <source>
        <dbReference type="ARBA" id="ARBA00022475"/>
    </source>
</evidence>
<dbReference type="Proteomes" id="UP001210211">
    <property type="component" value="Unassembled WGS sequence"/>
</dbReference>
<feature type="domain" description="Protein kinase" evidence="17">
    <location>
        <begin position="198"/>
        <end position="473"/>
    </location>
</feature>
<dbReference type="InterPro" id="IPR000719">
    <property type="entry name" value="Prot_kinase_dom"/>
</dbReference>
<evidence type="ECO:0000256" key="1">
    <source>
        <dbReference type="ARBA" id="ARBA00004251"/>
    </source>
</evidence>
<keyword evidence="8" id="KW-0732">Signal</keyword>
<dbReference type="FunFam" id="1.10.510.10:FF:000240">
    <property type="entry name" value="Lectin-domain containing receptor kinase A4.3"/>
    <property type="match status" value="1"/>
</dbReference>
<comment type="subcellular location">
    <subcellularLocation>
        <location evidence="1">Cell membrane</location>
        <topology evidence="1">Single-pass type I membrane protein</topology>
    </subcellularLocation>
</comment>
<evidence type="ECO:0000259" key="18">
    <source>
        <dbReference type="PROSITE" id="PS50948"/>
    </source>
</evidence>
<evidence type="ECO:0000256" key="6">
    <source>
        <dbReference type="ARBA" id="ARBA00022679"/>
    </source>
</evidence>
<dbReference type="InterPro" id="IPR008271">
    <property type="entry name" value="Ser/Thr_kinase_AS"/>
</dbReference>
<keyword evidence="14" id="KW-1015">Disulfide bond</keyword>
<dbReference type="PROSITE" id="PS50948">
    <property type="entry name" value="PAN"/>
    <property type="match status" value="1"/>
</dbReference>
<dbReference type="GO" id="GO:0002229">
    <property type="term" value="P:defense response to oomycetes"/>
    <property type="evidence" value="ECO:0007669"/>
    <property type="project" value="UniProtKB-ARBA"/>
</dbReference>
<evidence type="ECO:0000256" key="15">
    <source>
        <dbReference type="ARBA" id="ARBA00023170"/>
    </source>
</evidence>
<dbReference type="FunFam" id="3.30.200.20:FF:000330">
    <property type="entry name" value="G-type lectin S-receptor-like serine/threonine-protein kinase At4g03230"/>
    <property type="match status" value="1"/>
</dbReference>
<keyword evidence="20" id="KW-1185">Reference proteome</keyword>